<reference evidence="1" key="1">
    <citation type="journal article" date="2015" name="Nature">
        <title>Complex archaea that bridge the gap between prokaryotes and eukaryotes.</title>
        <authorList>
            <person name="Spang A."/>
            <person name="Saw J.H."/>
            <person name="Jorgensen S.L."/>
            <person name="Zaremba-Niedzwiedzka K."/>
            <person name="Martijn J."/>
            <person name="Lind A.E."/>
            <person name="van Eijk R."/>
            <person name="Schleper C."/>
            <person name="Guy L."/>
            <person name="Ettema T.J."/>
        </authorList>
    </citation>
    <scope>NUCLEOTIDE SEQUENCE</scope>
</reference>
<dbReference type="EMBL" id="LAZR01041147">
    <property type="protein sequence ID" value="KKL12720.1"/>
    <property type="molecule type" value="Genomic_DNA"/>
</dbReference>
<protein>
    <recommendedName>
        <fullName evidence="2">Amidohydrolase-related domain-containing protein</fullName>
    </recommendedName>
</protein>
<sequence length="60" mass="6882">MIDIPVVDTHLHIWNPGNLRYPWLDDIPKLNHPYLPADYSKTTAGLSIEKMVFVQCECDG</sequence>
<dbReference type="Gene3D" id="3.20.20.140">
    <property type="entry name" value="Metal-dependent hydrolases"/>
    <property type="match status" value="1"/>
</dbReference>
<evidence type="ECO:0008006" key="2">
    <source>
        <dbReference type="Google" id="ProtNLM"/>
    </source>
</evidence>
<evidence type="ECO:0000313" key="1">
    <source>
        <dbReference type="EMBL" id="KKL12720.1"/>
    </source>
</evidence>
<comment type="caution">
    <text evidence="1">The sequence shown here is derived from an EMBL/GenBank/DDBJ whole genome shotgun (WGS) entry which is preliminary data.</text>
</comment>
<dbReference type="InterPro" id="IPR032466">
    <property type="entry name" value="Metal_Hydrolase"/>
</dbReference>
<feature type="non-terminal residue" evidence="1">
    <location>
        <position position="60"/>
    </location>
</feature>
<name>A0A0F9ATH0_9ZZZZ</name>
<dbReference type="AlphaFoldDB" id="A0A0F9ATH0"/>
<accession>A0A0F9ATH0</accession>
<gene>
    <name evidence="1" type="ORF">LCGC14_2532950</name>
</gene>
<organism evidence="1">
    <name type="scientific">marine sediment metagenome</name>
    <dbReference type="NCBI Taxonomy" id="412755"/>
    <lineage>
        <taxon>unclassified sequences</taxon>
        <taxon>metagenomes</taxon>
        <taxon>ecological metagenomes</taxon>
    </lineage>
</organism>
<proteinExistence type="predicted"/>
<dbReference type="SUPFAM" id="SSF51556">
    <property type="entry name" value="Metallo-dependent hydrolases"/>
    <property type="match status" value="1"/>
</dbReference>